<dbReference type="GO" id="GO:0006543">
    <property type="term" value="P:L-glutamine catabolic process"/>
    <property type="evidence" value="ECO:0007669"/>
    <property type="project" value="TreeGrafter"/>
</dbReference>
<dbReference type="PANTHER" id="PTHR12544:SF29">
    <property type="entry name" value="GLUTAMINASE"/>
    <property type="match status" value="1"/>
</dbReference>
<dbReference type="NCBIfam" id="TIGR03814">
    <property type="entry name" value="Gln_ase"/>
    <property type="match status" value="1"/>
</dbReference>
<proteinExistence type="inferred from homology"/>
<dbReference type="Proteomes" id="UP000239388">
    <property type="component" value="Unassembled WGS sequence"/>
</dbReference>
<dbReference type="HAMAP" id="MF_00313">
    <property type="entry name" value="Glutaminase"/>
    <property type="match status" value="1"/>
</dbReference>
<dbReference type="EMBL" id="PUHZ01000016">
    <property type="protein sequence ID" value="PQO45097.1"/>
    <property type="molecule type" value="Genomic_DNA"/>
</dbReference>
<evidence type="ECO:0000256" key="2">
    <source>
        <dbReference type="ARBA" id="ARBA00011881"/>
    </source>
</evidence>
<feature type="binding site" evidence="6">
    <location>
        <position position="259"/>
    </location>
    <ligand>
        <name>substrate</name>
    </ligand>
</feature>
<evidence type="ECO:0000313" key="7">
    <source>
        <dbReference type="EMBL" id="PQO26654.1"/>
    </source>
</evidence>
<dbReference type="Proteomes" id="UP000237819">
    <property type="component" value="Unassembled WGS sequence"/>
</dbReference>
<evidence type="ECO:0000313" key="10">
    <source>
        <dbReference type="Proteomes" id="UP000239388"/>
    </source>
</evidence>
<evidence type="ECO:0000256" key="3">
    <source>
        <dbReference type="ARBA" id="ARBA00012918"/>
    </source>
</evidence>
<dbReference type="EMBL" id="PUIB01000030">
    <property type="protein sequence ID" value="PQO26654.1"/>
    <property type="molecule type" value="Genomic_DNA"/>
</dbReference>
<comment type="caution">
    <text evidence="7">The sequence shown here is derived from an EMBL/GenBank/DDBJ whole genome shotgun (WGS) entry which is preliminary data.</text>
</comment>
<evidence type="ECO:0000256" key="6">
    <source>
        <dbReference type="HAMAP-Rule" id="MF_00313"/>
    </source>
</evidence>
<feature type="binding site" evidence="6">
    <location>
        <position position="183"/>
    </location>
    <ligand>
        <name>substrate</name>
    </ligand>
</feature>
<dbReference type="GO" id="GO:0004359">
    <property type="term" value="F:glutaminase activity"/>
    <property type="evidence" value="ECO:0007669"/>
    <property type="project" value="UniProtKB-UniRule"/>
</dbReference>
<dbReference type="Gene3D" id="3.40.710.10">
    <property type="entry name" value="DD-peptidase/beta-lactamase superfamily"/>
    <property type="match status" value="1"/>
</dbReference>
<dbReference type="FunFam" id="3.40.710.10:FF:000005">
    <property type="entry name" value="Glutaminase"/>
    <property type="match status" value="1"/>
</dbReference>
<name>A0A2S8F3Z0_9BACT</name>
<dbReference type="OrthoDB" id="9788822at2"/>
<keyword evidence="6" id="KW-0007">Acetylation</keyword>
<dbReference type="EC" id="3.5.1.2" evidence="3 6"/>
<keyword evidence="4 6" id="KW-0378">Hydrolase</keyword>
<dbReference type="Pfam" id="PF04960">
    <property type="entry name" value="Glutaminase"/>
    <property type="match status" value="1"/>
</dbReference>
<dbReference type="AlphaFoldDB" id="A0A2S8F3Z0"/>
<feature type="binding site" evidence="6">
    <location>
        <position position="207"/>
    </location>
    <ligand>
        <name>substrate</name>
    </ligand>
</feature>
<dbReference type="InterPro" id="IPR015868">
    <property type="entry name" value="Glutaminase"/>
</dbReference>
<protein>
    <recommendedName>
        <fullName evidence="3 6">Glutaminase</fullName>
        <ecNumber evidence="3 6">3.5.1.2</ecNumber>
    </recommendedName>
</protein>
<comment type="catalytic activity">
    <reaction evidence="5 6">
        <text>L-glutamine + H2O = L-glutamate + NH4(+)</text>
        <dbReference type="Rhea" id="RHEA:15889"/>
        <dbReference type="ChEBI" id="CHEBI:15377"/>
        <dbReference type="ChEBI" id="CHEBI:28938"/>
        <dbReference type="ChEBI" id="CHEBI:29985"/>
        <dbReference type="ChEBI" id="CHEBI:58359"/>
        <dbReference type="EC" id="3.5.1.2"/>
    </reaction>
</comment>
<evidence type="ECO:0000313" key="9">
    <source>
        <dbReference type="Proteomes" id="UP000237819"/>
    </source>
</evidence>
<comment type="similarity">
    <text evidence="1 6">Belongs to the glutaminase family.</text>
</comment>
<dbReference type="SUPFAM" id="SSF56601">
    <property type="entry name" value="beta-lactamase/transpeptidase-like"/>
    <property type="match status" value="1"/>
</dbReference>
<dbReference type="PANTHER" id="PTHR12544">
    <property type="entry name" value="GLUTAMINASE"/>
    <property type="match status" value="1"/>
</dbReference>
<evidence type="ECO:0000256" key="1">
    <source>
        <dbReference type="ARBA" id="ARBA00011076"/>
    </source>
</evidence>
<feature type="binding site" evidence="6">
    <location>
        <position position="176"/>
    </location>
    <ligand>
        <name>substrate</name>
    </ligand>
</feature>
<feature type="binding site" evidence="6">
    <location>
        <position position="277"/>
    </location>
    <ligand>
        <name>substrate</name>
    </ligand>
</feature>
<feature type="binding site" evidence="6">
    <location>
        <position position="82"/>
    </location>
    <ligand>
        <name>substrate</name>
    </ligand>
</feature>
<evidence type="ECO:0000313" key="8">
    <source>
        <dbReference type="EMBL" id="PQO45097.1"/>
    </source>
</evidence>
<dbReference type="InterPro" id="IPR012338">
    <property type="entry name" value="Beta-lactam/transpept-like"/>
</dbReference>
<gene>
    <name evidence="6 7" type="primary">glsA</name>
    <name evidence="8" type="ORF">C5Y93_16320</name>
    <name evidence="7" type="ORF">C5Y98_30200</name>
</gene>
<reference evidence="9 10" key="1">
    <citation type="submission" date="2018-02" db="EMBL/GenBank/DDBJ databases">
        <title>Comparative genomes isolates from brazilian mangrove.</title>
        <authorList>
            <person name="Araujo J.E."/>
            <person name="Taketani R.G."/>
            <person name="Silva M.C.P."/>
            <person name="Loureco M.V."/>
            <person name="Andreote F.D."/>
        </authorList>
    </citation>
    <scope>NUCLEOTIDE SEQUENCE [LARGE SCALE GENOMIC DNA]</scope>
    <source>
        <strain evidence="7 10">NAP PRIS-MGV</strain>
        <strain evidence="8 9">Nap-Phe MGV</strain>
    </source>
</reference>
<feature type="binding site" evidence="6">
    <location>
        <position position="132"/>
    </location>
    <ligand>
        <name>substrate</name>
    </ligand>
</feature>
<organism evidence="7 10">
    <name type="scientific">Blastopirellula marina</name>
    <dbReference type="NCBI Taxonomy" id="124"/>
    <lineage>
        <taxon>Bacteria</taxon>
        <taxon>Pseudomonadati</taxon>
        <taxon>Planctomycetota</taxon>
        <taxon>Planctomycetia</taxon>
        <taxon>Pirellulales</taxon>
        <taxon>Pirellulaceae</taxon>
        <taxon>Blastopirellula</taxon>
    </lineage>
</organism>
<accession>A0A2S8F3Z0</accession>
<evidence type="ECO:0000256" key="4">
    <source>
        <dbReference type="ARBA" id="ARBA00022801"/>
    </source>
</evidence>
<evidence type="ECO:0000256" key="5">
    <source>
        <dbReference type="ARBA" id="ARBA00049534"/>
    </source>
</evidence>
<comment type="subunit">
    <text evidence="2 6">Homotetramer.</text>
</comment>
<dbReference type="RefSeq" id="WP_105336497.1">
    <property type="nucleotide sequence ID" value="NZ_PUHZ01000016.1"/>
</dbReference>
<dbReference type="GO" id="GO:0006537">
    <property type="term" value="P:glutamate biosynthetic process"/>
    <property type="evidence" value="ECO:0007669"/>
    <property type="project" value="TreeGrafter"/>
</dbReference>
<sequence length="336" mass="36612">MSEKTNDHLDALLMKMKSAASPLREVLKELHAEFKGNDDGAVANYIPELAKANPDWFGISIVATDGRSLDVGDFKQQFTIQSVSKAFMFGMAMEDHGREHVLSKIGVQPIGEAFNSITLDEQTNRPFNPMINAGAIAAADLIHGEDFPERVARMLKMFSTFCGRQVYVDNTVYHSEKKTGHRNRAIANLMLNFGMISEQLDDTLDLYFQQCSVLVTSHDLAVMGATLANGGVNPLTGERAISAEYVKDVLAVMHTCGMYDYAGEWAFRVGIPAKSGVGGGIVSVVPGEVGIGTFSPKLDAKGNSVRGIQFYKALAEKFGLHAFEAKCEKTSLLSQF</sequence>